<evidence type="ECO:0000313" key="2">
    <source>
        <dbReference type="Proteomes" id="UP000192783"/>
    </source>
</evidence>
<protein>
    <submittedName>
        <fullName evidence="1">Uncharacterized protein</fullName>
    </submittedName>
</protein>
<organism evidence="1 2">
    <name type="scientific">Desulfacinum hydrothermale DSM 13146</name>
    <dbReference type="NCBI Taxonomy" id="1121390"/>
    <lineage>
        <taxon>Bacteria</taxon>
        <taxon>Pseudomonadati</taxon>
        <taxon>Thermodesulfobacteriota</taxon>
        <taxon>Syntrophobacteria</taxon>
        <taxon>Syntrophobacterales</taxon>
        <taxon>Syntrophobacteraceae</taxon>
        <taxon>Desulfacinum</taxon>
    </lineage>
</organism>
<proteinExistence type="predicted"/>
<name>A0A1W1X923_9BACT</name>
<dbReference type="STRING" id="1121390.SAMN02746041_00776"/>
<gene>
    <name evidence="1" type="ORF">SAMN02746041_00776</name>
</gene>
<keyword evidence="2" id="KW-1185">Reference proteome</keyword>
<evidence type="ECO:0000313" key="1">
    <source>
        <dbReference type="EMBL" id="SMC19991.1"/>
    </source>
</evidence>
<reference evidence="1 2" key="1">
    <citation type="submission" date="2017-04" db="EMBL/GenBank/DDBJ databases">
        <authorList>
            <person name="Afonso C.L."/>
            <person name="Miller P.J."/>
            <person name="Scott M.A."/>
            <person name="Spackman E."/>
            <person name="Goraichik I."/>
            <person name="Dimitrov K.M."/>
            <person name="Suarez D.L."/>
            <person name="Swayne D.E."/>
        </authorList>
    </citation>
    <scope>NUCLEOTIDE SEQUENCE [LARGE SCALE GENOMIC DNA]</scope>
    <source>
        <strain evidence="1 2">DSM 13146</strain>
    </source>
</reference>
<dbReference type="Proteomes" id="UP000192783">
    <property type="component" value="Unassembled WGS sequence"/>
</dbReference>
<sequence>MGMARRFHVIRGGRGGRGQGGGLRPLVLFRAYSIGELQREELTYYNVRFNWYRLDRTEPVAPWEHLVADFYSLDERLQKKAREEVLRYLTEEEVWELRLYLREHHGLEVIAEEVSLPILSPRGPFWGGEKTVFHFLELSERPDYSLPFRVWGYYSLAGCLCTPTLEAGCRFLEKALAHLKVKKAVGRKDLEGVVKAIYLQEGLYVRRRGPEDAD</sequence>
<accession>A0A1W1X923</accession>
<dbReference type="EMBL" id="FWXF01000003">
    <property type="protein sequence ID" value="SMC19991.1"/>
    <property type="molecule type" value="Genomic_DNA"/>
</dbReference>
<dbReference type="AlphaFoldDB" id="A0A1W1X923"/>